<dbReference type="OrthoDB" id="9814553at2"/>
<dbReference type="PROSITE" id="PS50943">
    <property type="entry name" value="HTH_CROC1"/>
    <property type="match status" value="1"/>
</dbReference>
<dbReference type="InterPro" id="IPR010982">
    <property type="entry name" value="Lambda_DNA-bd_dom_sf"/>
</dbReference>
<evidence type="ECO:0000313" key="2">
    <source>
        <dbReference type="EMBL" id="EFR42339.1"/>
    </source>
</evidence>
<accession>E4LA80</accession>
<dbReference type="InterPro" id="IPR001387">
    <property type="entry name" value="Cro/C1-type_HTH"/>
</dbReference>
<dbReference type="SMART" id="SM00530">
    <property type="entry name" value="HTH_XRE"/>
    <property type="match status" value="1"/>
</dbReference>
<keyword evidence="2" id="KW-0238">DNA-binding</keyword>
<dbReference type="SUPFAM" id="SSF47413">
    <property type="entry name" value="lambda repressor-like DNA-binding domains"/>
    <property type="match status" value="1"/>
</dbReference>
<feature type="domain" description="HTH cro/C1-type" evidence="1">
    <location>
        <begin position="17"/>
        <end position="63"/>
    </location>
</feature>
<dbReference type="Gene3D" id="1.10.260.40">
    <property type="entry name" value="lambda repressor-like DNA-binding domains"/>
    <property type="match status" value="1"/>
</dbReference>
<comment type="caution">
    <text evidence="2">The sequence shown here is derived from an EMBL/GenBank/DDBJ whole genome shotgun (WGS) entry which is preliminary data.</text>
</comment>
<protein>
    <submittedName>
        <fullName evidence="2">DNA-binding helix-turn-helix protein</fullName>
    </submittedName>
</protein>
<dbReference type="Proteomes" id="UP000004594">
    <property type="component" value="Unassembled WGS sequence"/>
</dbReference>
<organism evidence="2 3">
    <name type="scientific">Dialister micraerophilus UPII 345-E</name>
    <dbReference type="NCBI Taxonomy" id="910314"/>
    <lineage>
        <taxon>Bacteria</taxon>
        <taxon>Bacillati</taxon>
        <taxon>Bacillota</taxon>
        <taxon>Negativicutes</taxon>
        <taxon>Veillonellales</taxon>
        <taxon>Veillonellaceae</taxon>
        <taxon>Dialister</taxon>
    </lineage>
</organism>
<dbReference type="EMBL" id="AENT01000027">
    <property type="protein sequence ID" value="EFR42339.1"/>
    <property type="molecule type" value="Genomic_DNA"/>
</dbReference>
<evidence type="ECO:0000259" key="1">
    <source>
        <dbReference type="PROSITE" id="PS50943"/>
    </source>
</evidence>
<dbReference type="RefSeq" id="WP_007555098.1">
    <property type="nucleotide sequence ID" value="NZ_AENT01000027.1"/>
</dbReference>
<dbReference type="AlphaFoldDB" id="E4LA80"/>
<dbReference type="CDD" id="cd00093">
    <property type="entry name" value="HTH_XRE"/>
    <property type="match status" value="1"/>
</dbReference>
<dbReference type="GO" id="GO:0003677">
    <property type="term" value="F:DNA binding"/>
    <property type="evidence" value="ECO:0007669"/>
    <property type="project" value="UniProtKB-KW"/>
</dbReference>
<dbReference type="Pfam" id="PF01381">
    <property type="entry name" value="HTH_3"/>
    <property type="match status" value="1"/>
</dbReference>
<evidence type="ECO:0000313" key="3">
    <source>
        <dbReference type="Proteomes" id="UP000004594"/>
    </source>
</evidence>
<proteinExistence type="predicted"/>
<reference evidence="2 3" key="1">
    <citation type="submission" date="2010-11" db="EMBL/GenBank/DDBJ databases">
        <authorList>
            <person name="Durkin A.S."/>
            <person name="Madupu R."/>
            <person name="Torralba M."/>
            <person name="Gillis M."/>
            <person name="Methe B."/>
            <person name="Sutton G."/>
            <person name="Nelson K.E."/>
        </authorList>
    </citation>
    <scope>NUCLEOTIDE SEQUENCE [LARGE SCALE GENOMIC DNA]</scope>
    <source>
        <strain evidence="2 3">UPII 345-E</strain>
    </source>
</reference>
<gene>
    <name evidence="2" type="ORF">HMPREF9220_0647</name>
</gene>
<name>E4LA80_9FIRM</name>
<sequence length="120" mass="14021">MELREIVQHYQDVNRVSQVEIGRRTGLSKEYISKLLRGCYREKISIATLKKLSRGLGVPIEEIIKSVVDNKEETDILLKDRMLDHHRVYTIYEACSDLNDKEVALVIEYAHKLRDKKHGK</sequence>